<dbReference type="InterPro" id="IPR029035">
    <property type="entry name" value="DHS-like_NAD/FAD-binding_dom"/>
</dbReference>
<dbReference type="InterPro" id="IPR045229">
    <property type="entry name" value="TPP_enz"/>
</dbReference>
<evidence type="ECO:0000256" key="1">
    <source>
        <dbReference type="ARBA" id="ARBA00004974"/>
    </source>
</evidence>
<evidence type="ECO:0000313" key="16">
    <source>
        <dbReference type="EMBL" id="MDQ8208939.1"/>
    </source>
</evidence>
<evidence type="ECO:0000256" key="7">
    <source>
        <dbReference type="ARBA" id="ARBA00022723"/>
    </source>
</evidence>
<evidence type="ECO:0000256" key="5">
    <source>
        <dbReference type="ARBA" id="ARBA00022605"/>
    </source>
</evidence>
<dbReference type="Proteomes" id="UP001225316">
    <property type="component" value="Unassembled WGS sequence"/>
</dbReference>
<dbReference type="InterPro" id="IPR011766">
    <property type="entry name" value="TPP_enzyme_TPP-bd"/>
</dbReference>
<comment type="caution">
    <text evidence="16">The sequence shown here is derived from an EMBL/GenBank/DDBJ whole genome shotgun (WGS) entry which is preliminary data.</text>
</comment>
<evidence type="ECO:0000259" key="13">
    <source>
        <dbReference type="Pfam" id="PF00205"/>
    </source>
</evidence>
<keyword evidence="7 11" id="KW-0479">Metal-binding</keyword>
<feature type="domain" description="Thiamine pyrophosphate enzyme N-terminal TPP-binding" evidence="15">
    <location>
        <begin position="3"/>
        <end position="119"/>
    </location>
</feature>
<comment type="cofactor">
    <cofactor evidence="11">
        <name>Mg(2+)</name>
        <dbReference type="ChEBI" id="CHEBI:18420"/>
    </cofactor>
    <text evidence="11">Binds 1 Mg(2+) ion per subunit.</text>
</comment>
<feature type="region of interest" description="Disordered" evidence="12">
    <location>
        <begin position="549"/>
        <end position="572"/>
    </location>
</feature>
<dbReference type="Pfam" id="PF02775">
    <property type="entry name" value="TPP_enzyme_C"/>
    <property type="match status" value="1"/>
</dbReference>
<feature type="domain" description="Thiamine pyrophosphate enzyme TPP-binding" evidence="14">
    <location>
        <begin position="382"/>
        <end position="530"/>
    </location>
</feature>
<keyword evidence="8 11" id="KW-0460">Magnesium</keyword>
<dbReference type="PANTHER" id="PTHR18968:SF170">
    <property type="entry name" value="ACETOLACTATE SYNTHASE ISOZYME 1 LARGE SUBUNIT"/>
    <property type="match status" value="1"/>
</dbReference>
<dbReference type="Gene3D" id="3.40.50.970">
    <property type="match status" value="2"/>
</dbReference>
<accession>A0ABU1AXP7</accession>
<dbReference type="CDD" id="cd07035">
    <property type="entry name" value="TPP_PYR_POX_like"/>
    <property type="match status" value="1"/>
</dbReference>
<dbReference type="PANTHER" id="PTHR18968">
    <property type="entry name" value="THIAMINE PYROPHOSPHATE ENZYMES"/>
    <property type="match status" value="1"/>
</dbReference>
<gene>
    <name evidence="16" type="primary">ilvB</name>
    <name evidence="16" type="ORF">QEH52_15540</name>
</gene>
<comment type="pathway">
    <text evidence="1 11">Amino-acid biosynthesis; L-isoleucine biosynthesis; L-isoleucine from 2-oxobutanoate: step 1/4.</text>
</comment>
<dbReference type="EC" id="2.2.1.6" evidence="4 11"/>
<dbReference type="InterPro" id="IPR012001">
    <property type="entry name" value="Thiamin_PyroP_enz_TPP-bd_dom"/>
</dbReference>
<comment type="pathway">
    <text evidence="2 11">Amino-acid biosynthesis; L-valine biosynthesis; L-valine from pyruvate: step 1/4.</text>
</comment>
<organism evidence="16 17">
    <name type="scientific">Thalassobacterium maritimum</name>
    <dbReference type="NCBI Taxonomy" id="3041265"/>
    <lineage>
        <taxon>Bacteria</taxon>
        <taxon>Pseudomonadati</taxon>
        <taxon>Verrucomicrobiota</taxon>
        <taxon>Opitutia</taxon>
        <taxon>Puniceicoccales</taxon>
        <taxon>Coraliomargaritaceae</taxon>
        <taxon>Thalassobacterium</taxon>
    </lineage>
</organism>
<dbReference type="NCBIfam" id="NF006016">
    <property type="entry name" value="PRK08155.1"/>
    <property type="match status" value="1"/>
</dbReference>
<sequence length="572" mass="61135">MKMTGAELVIRLLERQGIRLIAGIPGGANLPLYDALARRPVIQHILARHEQGAGFIAQGMARTTGQTAVCFATSGPGATNIITAIADAKLDSIPVVCISGQVPQHLIGTDAFQEVDVFGMSLSITKHNYLVKSVEELLDTIPEAFRIAASGRPGPVWIDIPKDVQNASIEFDEWPEIGSATPRIEPESPAIEQAQTMIEAAERPILYLGGGVIHSEACEQVGALAERSNLPTVNTLMAMGAMPTEHRLSLGMLGMHAAPYTNLALQECDLLIAVGARFDDRATGKVAEFCPNAKVIHIDIDSSELGKIRQPTLSICADVAATLDQLLPTLPPRARTHWNARIAELKAEHPMNTPGAEDATRPYGLIAAIARHAGRDAIVATDVGQHQMWTAQAFPFMRPRQWLTSGGLGTMGFGLPAALGAALTDPDETVVCISGDGSFLMNNQEMITAAEEGADLKIVLMNNQTLGLVHQQQTLFYGKRLSASKFKQGPDFCMMAQSMGIAAVDLADEPDIDAALARAFAMKGAVLIHVPICPEQQVLPMVAPGGANHDMIRHPELDSSEKNDAAPAAHRN</sequence>
<evidence type="ECO:0000256" key="4">
    <source>
        <dbReference type="ARBA" id="ARBA00013145"/>
    </source>
</evidence>
<keyword evidence="17" id="KW-1185">Reference proteome</keyword>
<evidence type="ECO:0000256" key="6">
    <source>
        <dbReference type="ARBA" id="ARBA00022679"/>
    </source>
</evidence>
<keyword evidence="6 11" id="KW-0808">Transferase</keyword>
<feature type="compositionally biased region" description="Basic and acidic residues" evidence="12">
    <location>
        <begin position="550"/>
        <end position="564"/>
    </location>
</feature>
<dbReference type="InterPro" id="IPR012846">
    <property type="entry name" value="Acetolactate_synth_lsu"/>
</dbReference>
<comment type="similarity">
    <text evidence="3 11">Belongs to the TPP enzyme family.</text>
</comment>
<dbReference type="Gene3D" id="3.40.50.1220">
    <property type="entry name" value="TPP-binding domain"/>
    <property type="match status" value="1"/>
</dbReference>
<reference evidence="16 17" key="1">
    <citation type="submission" date="2023-04" db="EMBL/GenBank/DDBJ databases">
        <title>A novel bacteria isolated from coastal sediment.</title>
        <authorList>
            <person name="Liu X.-J."/>
            <person name="Du Z.-J."/>
        </authorList>
    </citation>
    <scope>NUCLEOTIDE SEQUENCE [LARGE SCALE GENOMIC DNA]</scope>
    <source>
        <strain evidence="16 17">SDUM461003</strain>
    </source>
</reference>
<dbReference type="NCBIfam" id="TIGR00118">
    <property type="entry name" value="acolac_lg"/>
    <property type="match status" value="1"/>
</dbReference>
<dbReference type="InterPro" id="IPR012000">
    <property type="entry name" value="Thiamin_PyroP_enz_cen_dom"/>
</dbReference>
<protein>
    <recommendedName>
        <fullName evidence="4 11">Acetolactate synthase</fullName>
        <ecNumber evidence="4 11">2.2.1.6</ecNumber>
    </recommendedName>
</protein>
<dbReference type="CDD" id="cd02015">
    <property type="entry name" value="TPP_AHAS"/>
    <property type="match status" value="1"/>
</dbReference>
<evidence type="ECO:0000256" key="11">
    <source>
        <dbReference type="RuleBase" id="RU003591"/>
    </source>
</evidence>
<dbReference type="Pfam" id="PF00205">
    <property type="entry name" value="TPP_enzyme_M"/>
    <property type="match status" value="1"/>
</dbReference>
<evidence type="ECO:0000256" key="3">
    <source>
        <dbReference type="ARBA" id="ARBA00007812"/>
    </source>
</evidence>
<evidence type="ECO:0000256" key="2">
    <source>
        <dbReference type="ARBA" id="ARBA00005025"/>
    </source>
</evidence>
<dbReference type="InterPro" id="IPR029061">
    <property type="entry name" value="THDP-binding"/>
</dbReference>
<comment type="catalytic activity">
    <reaction evidence="11">
        <text>2 pyruvate + H(+) = (2S)-2-acetolactate + CO2</text>
        <dbReference type="Rhea" id="RHEA:25249"/>
        <dbReference type="ChEBI" id="CHEBI:15361"/>
        <dbReference type="ChEBI" id="CHEBI:15378"/>
        <dbReference type="ChEBI" id="CHEBI:16526"/>
        <dbReference type="ChEBI" id="CHEBI:58476"/>
        <dbReference type="EC" id="2.2.1.6"/>
    </reaction>
</comment>
<keyword evidence="10 11" id="KW-0100">Branched-chain amino acid biosynthesis</keyword>
<dbReference type="RefSeq" id="WP_308951675.1">
    <property type="nucleotide sequence ID" value="NZ_JARXHW010000045.1"/>
</dbReference>
<proteinExistence type="inferred from homology"/>
<evidence type="ECO:0000259" key="14">
    <source>
        <dbReference type="Pfam" id="PF02775"/>
    </source>
</evidence>
<dbReference type="InterPro" id="IPR039368">
    <property type="entry name" value="AHAS_TPP"/>
</dbReference>
<evidence type="ECO:0000256" key="10">
    <source>
        <dbReference type="ARBA" id="ARBA00023304"/>
    </source>
</evidence>
<keyword evidence="5 11" id="KW-0028">Amino-acid biosynthesis</keyword>
<evidence type="ECO:0000256" key="9">
    <source>
        <dbReference type="ARBA" id="ARBA00023052"/>
    </source>
</evidence>
<keyword evidence="9 11" id="KW-0786">Thiamine pyrophosphate</keyword>
<evidence type="ECO:0000256" key="12">
    <source>
        <dbReference type="SAM" id="MobiDB-lite"/>
    </source>
</evidence>
<dbReference type="EMBL" id="JARXHW010000045">
    <property type="protein sequence ID" value="MDQ8208939.1"/>
    <property type="molecule type" value="Genomic_DNA"/>
</dbReference>
<dbReference type="PROSITE" id="PS00187">
    <property type="entry name" value="TPP_ENZYMES"/>
    <property type="match status" value="1"/>
</dbReference>
<dbReference type="Pfam" id="PF02776">
    <property type="entry name" value="TPP_enzyme_N"/>
    <property type="match status" value="1"/>
</dbReference>
<evidence type="ECO:0000256" key="8">
    <source>
        <dbReference type="ARBA" id="ARBA00022842"/>
    </source>
</evidence>
<evidence type="ECO:0000259" key="15">
    <source>
        <dbReference type="Pfam" id="PF02776"/>
    </source>
</evidence>
<evidence type="ECO:0000313" key="17">
    <source>
        <dbReference type="Proteomes" id="UP001225316"/>
    </source>
</evidence>
<dbReference type="SUPFAM" id="SSF52467">
    <property type="entry name" value="DHS-like NAD/FAD-binding domain"/>
    <property type="match status" value="1"/>
</dbReference>
<name>A0ABU1AXP7_9BACT</name>
<feature type="domain" description="Thiamine pyrophosphate enzyme central" evidence="13">
    <location>
        <begin position="191"/>
        <end position="326"/>
    </location>
</feature>
<comment type="cofactor">
    <cofactor evidence="11">
        <name>thiamine diphosphate</name>
        <dbReference type="ChEBI" id="CHEBI:58937"/>
    </cofactor>
    <text evidence="11">Binds 1 thiamine pyrophosphate per subunit.</text>
</comment>
<dbReference type="SUPFAM" id="SSF52518">
    <property type="entry name" value="Thiamin diphosphate-binding fold (THDP-binding)"/>
    <property type="match status" value="2"/>
</dbReference>
<dbReference type="InterPro" id="IPR000399">
    <property type="entry name" value="TPP-bd_CS"/>
</dbReference>